<dbReference type="PANTHER" id="PTHR24421">
    <property type="entry name" value="NITRATE/NITRITE SENSOR PROTEIN NARX-RELATED"/>
    <property type="match status" value="1"/>
</dbReference>
<gene>
    <name evidence="12" type="ORF">GB881_13730</name>
</gene>
<dbReference type="OrthoDB" id="227596at2"/>
<dbReference type="Gene3D" id="3.30.565.10">
    <property type="entry name" value="Histidine kinase-like ATPase, C-terminal domain"/>
    <property type="match status" value="1"/>
</dbReference>
<feature type="domain" description="Signal transduction histidine kinase subgroup 3 dimerisation and phosphoacceptor" evidence="11">
    <location>
        <begin position="164"/>
        <end position="229"/>
    </location>
</feature>
<evidence type="ECO:0000256" key="8">
    <source>
        <dbReference type="ARBA" id="ARBA00023012"/>
    </source>
</evidence>
<organism evidence="12 13">
    <name type="scientific">Georgenia subflava</name>
    <dbReference type="NCBI Taxonomy" id="1622177"/>
    <lineage>
        <taxon>Bacteria</taxon>
        <taxon>Bacillati</taxon>
        <taxon>Actinomycetota</taxon>
        <taxon>Actinomycetes</taxon>
        <taxon>Micrococcales</taxon>
        <taxon>Bogoriellaceae</taxon>
        <taxon>Georgenia</taxon>
    </lineage>
</organism>
<keyword evidence="3" id="KW-0597">Phosphoprotein</keyword>
<dbReference type="GO" id="GO:0000155">
    <property type="term" value="F:phosphorelay sensor kinase activity"/>
    <property type="evidence" value="ECO:0007669"/>
    <property type="project" value="InterPro"/>
</dbReference>
<evidence type="ECO:0000256" key="10">
    <source>
        <dbReference type="SAM" id="Phobius"/>
    </source>
</evidence>
<dbReference type="InterPro" id="IPR036890">
    <property type="entry name" value="HATPase_C_sf"/>
</dbReference>
<dbReference type="GO" id="GO:0016020">
    <property type="term" value="C:membrane"/>
    <property type="evidence" value="ECO:0007669"/>
    <property type="project" value="InterPro"/>
</dbReference>
<dbReference type="Gene3D" id="1.20.5.1930">
    <property type="match status" value="1"/>
</dbReference>
<dbReference type="EC" id="2.7.13.3" evidence="2"/>
<evidence type="ECO:0000256" key="4">
    <source>
        <dbReference type="ARBA" id="ARBA00022679"/>
    </source>
</evidence>
<evidence type="ECO:0000256" key="9">
    <source>
        <dbReference type="SAM" id="MobiDB-lite"/>
    </source>
</evidence>
<feature type="transmembrane region" description="Helical" evidence="10">
    <location>
        <begin position="43"/>
        <end position="70"/>
    </location>
</feature>
<comment type="catalytic activity">
    <reaction evidence="1">
        <text>ATP + protein L-histidine = ADP + protein N-phospho-L-histidine.</text>
        <dbReference type="EC" id="2.7.13.3"/>
    </reaction>
</comment>
<dbReference type="Pfam" id="PF07730">
    <property type="entry name" value="HisKA_3"/>
    <property type="match status" value="1"/>
</dbReference>
<keyword evidence="13" id="KW-1185">Reference proteome</keyword>
<evidence type="ECO:0000313" key="12">
    <source>
        <dbReference type="EMBL" id="MPV38091.1"/>
    </source>
</evidence>
<name>A0A6N7EKX6_9MICO</name>
<dbReference type="EMBL" id="WHPC01000062">
    <property type="protein sequence ID" value="MPV38091.1"/>
    <property type="molecule type" value="Genomic_DNA"/>
</dbReference>
<accession>A0A6N7EKX6</accession>
<dbReference type="InterPro" id="IPR011712">
    <property type="entry name" value="Sig_transdc_His_kin_sub3_dim/P"/>
</dbReference>
<feature type="region of interest" description="Disordered" evidence="9">
    <location>
        <begin position="321"/>
        <end position="364"/>
    </location>
</feature>
<keyword evidence="6 12" id="KW-0418">Kinase</keyword>
<dbReference type="AlphaFoldDB" id="A0A6N7EKX6"/>
<keyword evidence="4" id="KW-0808">Transferase</keyword>
<comment type="caution">
    <text evidence="12">The sequence shown here is derived from an EMBL/GenBank/DDBJ whole genome shotgun (WGS) entry which is preliminary data.</text>
</comment>
<protein>
    <recommendedName>
        <fullName evidence="2">histidine kinase</fullName>
        <ecNumber evidence="2">2.7.13.3</ecNumber>
    </recommendedName>
</protein>
<keyword evidence="10" id="KW-0812">Transmembrane</keyword>
<keyword evidence="7" id="KW-0067">ATP-binding</keyword>
<dbReference type="PANTHER" id="PTHR24421:SF10">
    <property type="entry name" value="NITRATE_NITRITE SENSOR PROTEIN NARQ"/>
    <property type="match status" value="1"/>
</dbReference>
<evidence type="ECO:0000256" key="3">
    <source>
        <dbReference type="ARBA" id="ARBA00022553"/>
    </source>
</evidence>
<proteinExistence type="predicted"/>
<evidence type="ECO:0000259" key="11">
    <source>
        <dbReference type="Pfam" id="PF07730"/>
    </source>
</evidence>
<evidence type="ECO:0000256" key="7">
    <source>
        <dbReference type="ARBA" id="ARBA00022840"/>
    </source>
</evidence>
<keyword evidence="8" id="KW-0902">Two-component regulatory system</keyword>
<evidence type="ECO:0000256" key="6">
    <source>
        <dbReference type="ARBA" id="ARBA00022777"/>
    </source>
</evidence>
<feature type="transmembrane region" description="Helical" evidence="10">
    <location>
        <begin position="111"/>
        <end position="132"/>
    </location>
</feature>
<keyword evidence="10" id="KW-1133">Transmembrane helix</keyword>
<feature type="transmembrane region" description="Helical" evidence="10">
    <location>
        <begin position="82"/>
        <end position="99"/>
    </location>
</feature>
<reference evidence="12 13" key="1">
    <citation type="submission" date="2019-10" db="EMBL/GenBank/DDBJ databases">
        <title>Georgenia wutianyii sp. nov. and Georgenia yuyongxinii sp. nov. isolated from plateau pika (Ochotona curzoniae) in the Qinghai-Tibet plateau of China.</title>
        <authorList>
            <person name="Tian Z."/>
        </authorList>
    </citation>
    <scope>NUCLEOTIDE SEQUENCE [LARGE SCALE GENOMIC DNA]</scope>
    <source>
        <strain evidence="12 13">JCM 19765</strain>
    </source>
</reference>
<keyword evidence="5" id="KW-0547">Nucleotide-binding</keyword>
<dbReference type="InterPro" id="IPR050482">
    <property type="entry name" value="Sensor_HK_TwoCompSys"/>
</dbReference>
<evidence type="ECO:0000256" key="1">
    <source>
        <dbReference type="ARBA" id="ARBA00000085"/>
    </source>
</evidence>
<dbReference type="GO" id="GO:0046983">
    <property type="term" value="F:protein dimerization activity"/>
    <property type="evidence" value="ECO:0007669"/>
    <property type="project" value="InterPro"/>
</dbReference>
<dbReference type="CDD" id="cd16917">
    <property type="entry name" value="HATPase_UhpB-NarQ-NarX-like"/>
    <property type="match status" value="1"/>
</dbReference>
<evidence type="ECO:0000256" key="2">
    <source>
        <dbReference type="ARBA" id="ARBA00012438"/>
    </source>
</evidence>
<dbReference type="GO" id="GO:0005524">
    <property type="term" value="F:ATP binding"/>
    <property type="evidence" value="ECO:0007669"/>
    <property type="project" value="UniProtKB-KW"/>
</dbReference>
<dbReference type="SUPFAM" id="SSF55874">
    <property type="entry name" value="ATPase domain of HSP90 chaperone/DNA topoisomerase II/histidine kinase"/>
    <property type="match status" value="1"/>
</dbReference>
<dbReference type="Proteomes" id="UP000437709">
    <property type="component" value="Unassembled WGS sequence"/>
</dbReference>
<evidence type="ECO:0000256" key="5">
    <source>
        <dbReference type="ARBA" id="ARBA00022741"/>
    </source>
</evidence>
<evidence type="ECO:0000313" key="13">
    <source>
        <dbReference type="Proteomes" id="UP000437709"/>
    </source>
</evidence>
<keyword evidence="10" id="KW-0472">Membrane</keyword>
<feature type="compositionally biased region" description="Basic and acidic residues" evidence="9">
    <location>
        <begin position="328"/>
        <end position="350"/>
    </location>
</feature>
<sequence>MTIAVAVVIAADLEGTGRAGPGAYLFAVAFGGLVLARRRFPRAVLVATVLGIFVYYIFGFPPIGIALPAVAALYSAAELGRTRWAIGAGAVLVVVSAFFRVDEGQPTSYLYSYELITNVALIAAAIALGISVRASRVSREHQERLRVVMAAEQAQAAERRLQAERVRIARDLHDAVGHTMSVISVHAAVAAEAVGQDDDAAGRAIEQVRTATSDTMRELRSTVRLLRSPGASADPPHGATLTGLDALVRSTEEAGIEVTAQVDVPPGVLDSAIDAAAYRIVQESLTNVLRHSGAAHAEVRALIAGDLLVLTITDDGAGDVRGGTAASHDPRDAGHGRSARRDGGDGRGGEDGGVGAPPSAGQGLAGVRVRGALHGGGVGAPPSAGQGLAGMRERAKLLGGELQAGPERGGFVVRAELPVRLVP</sequence>